<dbReference type="SUPFAM" id="SSF82171">
    <property type="entry name" value="DPP6 N-terminal domain-like"/>
    <property type="match status" value="1"/>
</dbReference>
<evidence type="ECO:0000313" key="4">
    <source>
        <dbReference type="Proteomes" id="UP000199504"/>
    </source>
</evidence>
<feature type="region of interest" description="Disordered" evidence="1">
    <location>
        <begin position="81"/>
        <end position="102"/>
    </location>
</feature>
<protein>
    <recommendedName>
        <fullName evidence="5">WD40-like Beta Propeller Repeat</fullName>
    </recommendedName>
</protein>
<feature type="transmembrane region" description="Helical" evidence="2">
    <location>
        <begin position="43"/>
        <end position="63"/>
    </location>
</feature>
<evidence type="ECO:0000313" key="3">
    <source>
        <dbReference type="EMBL" id="SCF43431.1"/>
    </source>
</evidence>
<dbReference type="STRING" id="262898.GA0070564_109107"/>
<evidence type="ECO:0000256" key="2">
    <source>
        <dbReference type="SAM" id="Phobius"/>
    </source>
</evidence>
<feature type="compositionally biased region" description="Low complexity" evidence="1">
    <location>
        <begin position="81"/>
        <end position="97"/>
    </location>
</feature>
<name>A0A1C5AEC7_9ACTN</name>
<dbReference type="EMBL" id="FMCX01000009">
    <property type="protein sequence ID" value="SCF43431.1"/>
    <property type="molecule type" value="Genomic_DNA"/>
</dbReference>
<keyword evidence="2" id="KW-1133">Transmembrane helix</keyword>
<proteinExistence type="predicted"/>
<sequence>MNRRTEESLRAAVRDLAGEARTAPELAGAALRRGRRLRRRRRATAAGAALAAVAVLTAPFLLLRPDPQAGTAGWVAPSGVATTAPAPTPTRRPGAVTDPTDWTRAPVALPGGWVLTGATSTGTPAEPGYALDRQSGRYVPGRYEETWAAPRGRVAAVVDYERRGELGLLDLPTGKVRWARVDQWIMTPHWSPEGSRLALTIMDKEGGFALGVLTVATGDYRTYPMELTRHLCTDQCFFTWSRDGREVALQQTDPDAPRSEASPHLRRGVQFFSADDGRPTRFVPVPGDPAGPWSWSPDGRRVVLKGPDGPVLAEVATGRVLRTFPDADAAWVDDGRLLRRDPSTNDMVLTDPAGRELGRRALPATLGLNMALTLGPR</sequence>
<evidence type="ECO:0000256" key="1">
    <source>
        <dbReference type="SAM" id="MobiDB-lite"/>
    </source>
</evidence>
<gene>
    <name evidence="3" type="ORF">GA0070564_109107</name>
</gene>
<keyword evidence="2" id="KW-0472">Membrane</keyword>
<keyword evidence="2" id="KW-0812">Transmembrane</keyword>
<accession>A0A1C5AEC7</accession>
<organism evidence="3 4">
    <name type="scientific">Micromonospora mirobrigensis</name>
    <dbReference type="NCBI Taxonomy" id="262898"/>
    <lineage>
        <taxon>Bacteria</taxon>
        <taxon>Bacillati</taxon>
        <taxon>Actinomycetota</taxon>
        <taxon>Actinomycetes</taxon>
        <taxon>Micromonosporales</taxon>
        <taxon>Micromonosporaceae</taxon>
        <taxon>Micromonospora</taxon>
    </lineage>
</organism>
<reference evidence="4" key="1">
    <citation type="submission" date="2016-06" db="EMBL/GenBank/DDBJ databases">
        <authorList>
            <person name="Varghese N."/>
            <person name="Submissions Spin"/>
        </authorList>
    </citation>
    <scope>NUCLEOTIDE SEQUENCE [LARGE SCALE GENOMIC DNA]</scope>
    <source>
        <strain evidence="4">DSM 44830</strain>
    </source>
</reference>
<dbReference type="InterPro" id="IPR011042">
    <property type="entry name" value="6-blade_b-propeller_TolB-like"/>
</dbReference>
<dbReference type="RefSeq" id="WP_091614015.1">
    <property type="nucleotide sequence ID" value="NZ_FMCX01000009.1"/>
</dbReference>
<keyword evidence="4" id="KW-1185">Reference proteome</keyword>
<evidence type="ECO:0008006" key="5">
    <source>
        <dbReference type="Google" id="ProtNLM"/>
    </source>
</evidence>
<dbReference type="AlphaFoldDB" id="A0A1C5AEC7"/>
<dbReference type="Gene3D" id="2.120.10.30">
    <property type="entry name" value="TolB, C-terminal domain"/>
    <property type="match status" value="1"/>
</dbReference>
<dbReference type="Proteomes" id="UP000199504">
    <property type="component" value="Unassembled WGS sequence"/>
</dbReference>
<dbReference type="OrthoDB" id="3516511at2"/>